<sequence>MKYLRFVRPNAIEHLGAREGFFCAAYDLRSRPGLDQYTSDRLEDHLGWFREHLAIPGKFNRSKSKGSLDRNAAGLSWFKHDATEVIARAYDLIHLLRDNGYPIEIIRTERVGYIVYEDAHQAVAEPFSDTPV</sequence>
<comment type="caution">
    <text evidence="1">The sequence shown here is derived from an EMBL/GenBank/DDBJ whole genome shotgun (WGS) entry which is preliminary data.</text>
</comment>
<dbReference type="EMBL" id="VCPC01000002">
    <property type="protein sequence ID" value="TMV12553.1"/>
    <property type="molecule type" value="Genomic_DNA"/>
</dbReference>
<dbReference type="Proteomes" id="UP001191082">
    <property type="component" value="Unassembled WGS sequence"/>
</dbReference>
<name>A0ABY2X866_9RHOB</name>
<evidence type="ECO:0000313" key="1">
    <source>
        <dbReference type="EMBL" id="TMV12553.1"/>
    </source>
</evidence>
<reference evidence="1 2" key="1">
    <citation type="submission" date="2019-05" db="EMBL/GenBank/DDBJ databases">
        <title>Marivita sp. nov. isolated from sea sediment.</title>
        <authorList>
            <person name="Kim W."/>
        </authorList>
    </citation>
    <scope>NUCLEOTIDE SEQUENCE [LARGE SCALE GENOMIC DNA]</scope>
    <source>
        <strain evidence="1 2">CAU 1492</strain>
    </source>
</reference>
<keyword evidence="2" id="KW-1185">Reference proteome</keyword>
<dbReference type="RefSeq" id="WP_138863109.1">
    <property type="nucleotide sequence ID" value="NZ_VCPC01000002.1"/>
</dbReference>
<proteinExistence type="predicted"/>
<evidence type="ECO:0000313" key="2">
    <source>
        <dbReference type="Proteomes" id="UP001191082"/>
    </source>
</evidence>
<gene>
    <name evidence="1" type="ORF">FGK64_06980</name>
</gene>
<organism evidence="1 2">
    <name type="scientific">Arenibacterium halophilum</name>
    <dbReference type="NCBI Taxonomy" id="2583821"/>
    <lineage>
        <taxon>Bacteria</taxon>
        <taxon>Pseudomonadati</taxon>
        <taxon>Pseudomonadota</taxon>
        <taxon>Alphaproteobacteria</taxon>
        <taxon>Rhodobacterales</taxon>
        <taxon>Paracoccaceae</taxon>
        <taxon>Arenibacterium</taxon>
    </lineage>
</organism>
<accession>A0ABY2X866</accession>
<protein>
    <submittedName>
        <fullName evidence="1">Uncharacterized protein</fullName>
    </submittedName>
</protein>